<feature type="domain" description="DNA polymerase alpha/delta/epsilon subunit B" evidence="7">
    <location>
        <begin position="358"/>
        <end position="590"/>
    </location>
</feature>
<comment type="similarity">
    <text evidence="2 6">Belongs to the DNA polymerase alpha subunit B family.</text>
</comment>
<dbReference type="AlphaFoldDB" id="A0A1G4JUD1"/>
<evidence type="ECO:0000256" key="3">
    <source>
        <dbReference type="ARBA" id="ARBA00018596"/>
    </source>
</evidence>
<reference evidence="10" key="1">
    <citation type="submission" date="2016-03" db="EMBL/GenBank/DDBJ databases">
        <authorList>
            <person name="Devillers Hugo."/>
        </authorList>
    </citation>
    <scope>NUCLEOTIDE SEQUENCE [LARGE SCALE GENOMIC DNA]</scope>
</reference>
<dbReference type="InterPro" id="IPR016722">
    <property type="entry name" value="DNA_pol_alpha_bsu"/>
</dbReference>
<keyword evidence="4 6" id="KW-0235">DNA replication</keyword>
<comment type="function">
    <text evidence="6">Accessory subunit of the DNA polymerase alpha complex (also known as the alpha DNA polymerase-primase complex) which plays an essential role in the initiation of DNA synthesis.</text>
</comment>
<dbReference type="Pfam" id="PF22062">
    <property type="entry name" value="OB_DPOA2"/>
    <property type="match status" value="1"/>
</dbReference>
<sequence length="654" mass="72599">MTQRNEIVAKFGEPADEPKVLAALEDLMKIHSLEAEDLYIKWEQYAYQRSGKATELDLATLDAFKQNIQQQIEKKSSLSGGQSSATSSAVKKAKVLKPNVSSPSLFGFGMPRTPTLKKRRVDLTPTQPNEYQKRDATATDSGTTLFTPTNGVIDNALSSMPSPSLNNPDPGKTVETLNISDIDVADGLDIDGDKTLKPSPFFEAAKFNFRTLRQNLLDAADVLDEQLEMFIRAVQEHYKLSASDIGDPTVQSQSVITVVGRIVPDSPATEGILNTESLALETSRLTGVGRRVQLNLEKVHEVSLFPGQIVAFRGKNANGEYFMVEDTLQIPHLNFPVSTSEELLAFNESMESRPTKMAVLNGPYTSSNCLDFSNLAAFIERINAEIRPHVLIMHGPFLDTTHPLIASGNIPEFPELKIQPRTLDEVFTKVISPVLRQIDARIQVILIPSTLDTVSNHAAYPQNSLSRKHLQLPKNFKCYTNPSTFQLNEVFVGCSNIDAFKDIKEVVKGGNTCSKNRFDRIAEHILTQRRFYPLFPGGIKKKKVIGDDGHERWEHISGADLDVPYLGLTEFVGNILPDLIIIPSELTHFARVVQNVLFVNPGMFMRPSGVRGTYAQISVSPPDLLDGKLTKIEGEDDVYLHNLWKRCRVDIVTA</sequence>
<proteinExistence type="inferred from homology"/>
<evidence type="ECO:0000256" key="4">
    <source>
        <dbReference type="ARBA" id="ARBA00022705"/>
    </source>
</evidence>
<dbReference type="PANTHER" id="PTHR23061">
    <property type="entry name" value="DNA POLYMERASE 2 ALPHA 70 KDA SUBUNIT"/>
    <property type="match status" value="1"/>
</dbReference>
<dbReference type="PIRSF" id="PIRSF018300">
    <property type="entry name" value="DNA_pol_alph_2"/>
    <property type="match status" value="1"/>
</dbReference>
<protein>
    <recommendedName>
        <fullName evidence="3 6">DNA polymerase alpha subunit B</fullName>
    </recommendedName>
</protein>
<accession>A0A1G4JUD1</accession>
<keyword evidence="5 6" id="KW-0539">Nucleus</keyword>
<name>A0A1G4JUD1_9SACH</name>
<feature type="domain" description="DNA polymerase alpha subunit B OB" evidence="8">
    <location>
        <begin position="221"/>
        <end position="328"/>
    </location>
</feature>
<dbReference type="InterPro" id="IPR054300">
    <property type="entry name" value="OB_DPOA2"/>
</dbReference>
<organism evidence="9 10">
    <name type="scientific">Lachancea nothofagi CBS 11611</name>
    <dbReference type="NCBI Taxonomy" id="1266666"/>
    <lineage>
        <taxon>Eukaryota</taxon>
        <taxon>Fungi</taxon>
        <taxon>Dikarya</taxon>
        <taxon>Ascomycota</taxon>
        <taxon>Saccharomycotina</taxon>
        <taxon>Saccharomycetes</taxon>
        <taxon>Saccharomycetales</taxon>
        <taxon>Saccharomycetaceae</taxon>
        <taxon>Lachancea</taxon>
    </lineage>
</organism>
<dbReference type="OrthoDB" id="336885at2759"/>
<dbReference type="GO" id="GO:0003677">
    <property type="term" value="F:DNA binding"/>
    <property type="evidence" value="ECO:0007669"/>
    <property type="project" value="InterPro"/>
</dbReference>
<dbReference type="InterPro" id="IPR007185">
    <property type="entry name" value="DNA_pol_a/d/e_bsu"/>
</dbReference>
<evidence type="ECO:0000259" key="7">
    <source>
        <dbReference type="Pfam" id="PF04042"/>
    </source>
</evidence>
<evidence type="ECO:0000256" key="5">
    <source>
        <dbReference type="ARBA" id="ARBA00023242"/>
    </source>
</evidence>
<dbReference type="Pfam" id="PF04042">
    <property type="entry name" value="DNA_pol_E_B"/>
    <property type="match status" value="1"/>
</dbReference>
<evidence type="ECO:0000256" key="6">
    <source>
        <dbReference type="PIRNR" id="PIRNR018300"/>
    </source>
</evidence>
<evidence type="ECO:0000256" key="2">
    <source>
        <dbReference type="ARBA" id="ARBA00007299"/>
    </source>
</evidence>
<evidence type="ECO:0000259" key="8">
    <source>
        <dbReference type="Pfam" id="PF22062"/>
    </source>
</evidence>
<dbReference type="PANTHER" id="PTHR23061:SF12">
    <property type="entry name" value="DNA POLYMERASE ALPHA SUBUNIT B"/>
    <property type="match status" value="1"/>
</dbReference>
<dbReference type="GO" id="GO:0005658">
    <property type="term" value="C:alpha DNA polymerase:primase complex"/>
    <property type="evidence" value="ECO:0007669"/>
    <property type="project" value="TreeGrafter"/>
</dbReference>
<keyword evidence="10" id="KW-1185">Reference proteome</keyword>
<evidence type="ECO:0000313" key="10">
    <source>
        <dbReference type="Proteomes" id="UP000189911"/>
    </source>
</evidence>
<gene>
    <name evidence="9" type="ORF">LANO_0E06788G</name>
</gene>
<dbReference type="GO" id="GO:0006270">
    <property type="term" value="P:DNA replication initiation"/>
    <property type="evidence" value="ECO:0007669"/>
    <property type="project" value="TreeGrafter"/>
</dbReference>
<dbReference type="Gene3D" id="3.60.21.60">
    <property type="match status" value="2"/>
</dbReference>
<comment type="subcellular location">
    <subcellularLocation>
        <location evidence="1 6">Nucleus</location>
    </subcellularLocation>
</comment>
<evidence type="ECO:0000256" key="1">
    <source>
        <dbReference type="ARBA" id="ARBA00004123"/>
    </source>
</evidence>
<evidence type="ECO:0000313" key="9">
    <source>
        <dbReference type="EMBL" id="SCU94443.1"/>
    </source>
</evidence>
<dbReference type="Proteomes" id="UP000189911">
    <property type="component" value="Chromosome E"/>
</dbReference>
<dbReference type="EMBL" id="LT598451">
    <property type="protein sequence ID" value="SCU94443.1"/>
    <property type="molecule type" value="Genomic_DNA"/>
</dbReference>